<dbReference type="EMBL" id="JAGGJR010000003">
    <property type="protein sequence ID" value="MBP1873061.1"/>
    <property type="molecule type" value="Genomic_DNA"/>
</dbReference>
<keyword evidence="2" id="KW-1185">Reference proteome</keyword>
<evidence type="ECO:0000313" key="1">
    <source>
        <dbReference type="EMBL" id="MBP1873061.1"/>
    </source>
</evidence>
<dbReference type="Proteomes" id="UP000823773">
    <property type="component" value="Unassembled WGS sequence"/>
</dbReference>
<organism evidence="1 2">
    <name type="scientific">Ensifer adhaerens</name>
    <name type="common">Sinorhizobium morelense</name>
    <dbReference type="NCBI Taxonomy" id="106592"/>
    <lineage>
        <taxon>Bacteria</taxon>
        <taxon>Pseudomonadati</taxon>
        <taxon>Pseudomonadota</taxon>
        <taxon>Alphaproteobacteria</taxon>
        <taxon>Hyphomicrobiales</taxon>
        <taxon>Rhizobiaceae</taxon>
        <taxon>Sinorhizobium/Ensifer group</taxon>
        <taxon>Ensifer</taxon>
    </lineage>
</organism>
<protein>
    <submittedName>
        <fullName evidence="1">Uncharacterized protein</fullName>
    </submittedName>
</protein>
<proteinExistence type="predicted"/>
<accession>A0ACC5SVZ6</accession>
<sequence>MGISFSELDVRNEIAAAVIAARGVFRRRDAGQMGRWQWQETLRSSQMSDQSTASKVARIVPLNVDPLLRIYVSLLKEG</sequence>
<gene>
    <name evidence="1" type="ORF">J2Z19_002773</name>
</gene>
<comment type="caution">
    <text evidence="1">The sequence shown here is derived from an EMBL/GenBank/DDBJ whole genome shotgun (WGS) entry which is preliminary data.</text>
</comment>
<evidence type="ECO:0000313" key="2">
    <source>
        <dbReference type="Proteomes" id="UP000823773"/>
    </source>
</evidence>
<reference evidence="1" key="1">
    <citation type="submission" date="2021-03" db="EMBL/GenBank/DDBJ databases">
        <title>Genomic Encyclopedia of Type Strains, Phase IV (KMG-IV): sequencing the most valuable type-strain genomes for metagenomic binning, comparative biology and taxonomic classification.</title>
        <authorList>
            <person name="Goeker M."/>
        </authorList>
    </citation>
    <scope>NUCLEOTIDE SEQUENCE</scope>
    <source>
        <strain evidence="1">DSM 18131</strain>
    </source>
</reference>
<name>A0ACC5SVZ6_ENSAD</name>